<gene>
    <name evidence="2" type="ORF">NBR_LOCUS16380</name>
</gene>
<protein>
    <submittedName>
        <fullName evidence="4">DUF1330 domain-containing protein</fullName>
    </submittedName>
</protein>
<evidence type="ECO:0000313" key="4">
    <source>
        <dbReference type="WBParaSite" id="NBR_0001637901-mRNA-1"/>
    </source>
</evidence>
<dbReference type="WBParaSite" id="NBR_0001637901-mRNA-1">
    <property type="protein sequence ID" value="NBR_0001637901-mRNA-1"/>
    <property type="gene ID" value="NBR_0001637901"/>
</dbReference>
<proteinExistence type="predicted"/>
<feature type="chain" id="PRO_5043125888" evidence="1">
    <location>
        <begin position="22"/>
        <end position="140"/>
    </location>
</feature>
<dbReference type="OMA" id="IVIEIGW"/>
<feature type="signal peptide" evidence="1">
    <location>
        <begin position="1"/>
        <end position="21"/>
    </location>
</feature>
<name>A0A0N4YHN3_NIPBR</name>
<reference evidence="2 3" key="2">
    <citation type="submission" date="2018-11" db="EMBL/GenBank/DDBJ databases">
        <authorList>
            <consortium name="Pathogen Informatics"/>
        </authorList>
    </citation>
    <scope>NUCLEOTIDE SEQUENCE [LARGE SCALE GENOMIC DNA]</scope>
</reference>
<keyword evidence="1" id="KW-0732">Signal</keyword>
<dbReference type="EMBL" id="UYSL01022170">
    <property type="protein sequence ID" value="VDL79975.1"/>
    <property type="molecule type" value="Genomic_DNA"/>
</dbReference>
<accession>A0A0N4YHN3</accession>
<dbReference type="Proteomes" id="UP000271162">
    <property type="component" value="Unassembled WGS sequence"/>
</dbReference>
<keyword evidence="3" id="KW-1185">Reference proteome</keyword>
<evidence type="ECO:0000256" key="1">
    <source>
        <dbReference type="SAM" id="SignalP"/>
    </source>
</evidence>
<sequence>MYRPIHILTLLLFTLLSDATASLTLLITGHSSTNVHKHQLARQFVDSYDEIAKESPSQLSVFTNVITVPVTTDERHLLEIWDDVPLVGNVTTMIVSNLGTGEMPQDQLDLINRFTKTLAPLVVIEFGQYYALNFFPYILN</sequence>
<reference evidence="4" key="1">
    <citation type="submission" date="2017-02" db="UniProtKB">
        <authorList>
            <consortium name="WormBaseParasite"/>
        </authorList>
    </citation>
    <scope>IDENTIFICATION</scope>
</reference>
<evidence type="ECO:0000313" key="2">
    <source>
        <dbReference type="EMBL" id="VDL79975.1"/>
    </source>
</evidence>
<organism evidence="4">
    <name type="scientific">Nippostrongylus brasiliensis</name>
    <name type="common">Rat hookworm</name>
    <dbReference type="NCBI Taxonomy" id="27835"/>
    <lineage>
        <taxon>Eukaryota</taxon>
        <taxon>Metazoa</taxon>
        <taxon>Ecdysozoa</taxon>
        <taxon>Nematoda</taxon>
        <taxon>Chromadorea</taxon>
        <taxon>Rhabditida</taxon>
        <taxon>Rhabditina</taxon>
        <taxon>Rhabditomorpha</taxon>
        <taxon>Strongyloidea</taxon>
        <taxon>Heligmosomidae</taxon>
        <taxon>Nippostrongylus</taxon>
    </lineage>
</organism>
<dbReference type="AlphaFoldDB" id="A0A0N4YHN3"/>
<evidence type="ECO:0000313" key="3">
    <source>
        <dbReference type="Proteomes" id="UP000271162"/>
    </source>
</evidence>